<dbReference type="RefSeq" id="WP_135190390.1">
    <property type="nucleotide sequence ID" value="NZ_SPUM01000094.1"/>
</dbReference>
<dbReference type="AlphaFoldDB" id="A0A4Y9SY33"/>
<dbReference type="Pfam" id="PF00034">
    <property type="entry name" value="Cytochrom_C"/>
    <property type="match status" value="1"/>
</dbReference>
<organism evidence="6 7">
    <name type="scientific">Massilia horti</name>
    <dbReference type="NCBI Taxonomy" id="2562153"/>
    <lineage>
        <taxon>Bacteria</taxon>
        <taxon>Pseudomonadati</taxon>
        <taxon>Pseudomonadota</taxon>
        <taxon>Betaproteobacteria</taxon>
        <taxon>Burkholderiales</taxon>
        <taxon>Oxalobacteraceae</taxon>
        <taxon>Telluria group</taxon>
        <taxon>Massilia</taxon>
    </lineage>
</organism>
<evidence type="ECO:0000256" key="1">
    <source>
        <dbReference type="ARBA" id="ARBA00022617"/>
    </source>
</evidence>
<comment type="caution">
    <text evidence="6">The sequence shown here is derived from an EMBL/GenBank/DDBJ whole genome shotgun (WGS) entry which is preliminary data.</text>
</comment>
<sequence>MKYWWLLLFPCAAQAQELTAQQQRGRAIYVEGRGAQAITASVAGMRQALPATLLPCASCHGANGRGQREGGVAVADISPAALARAVNIGGRLRPAYTQALLVRAIGDGQDSQGQPLDRAMPRYRMQTADARALLSYLAILDSVTPTGVSADAVRINVIGAAGLTVPQQPIYGRRIVLRYGRDEDAFLTIDAAQPIERAATREQQIAALRDYAASQGAQALLLNGDCGALATADPPSLVLMTAETASGCRLDSIPAALDRRIVVAAAAPPDSRAAAQAQLSEIVATLARVGRDFTRKSFLQDLEQTRRRNGAVQAWLMTLDLHRQVLYAEPGWWPAVH</sequence>
<dbReference type="PROSITE" id="PS51007">
    <property type="entry name" value="CYTC"/>
    <property type="match status" value="1"/>
</dbReference>
<dbReference type="EMBL" id="SPUM01000094">
    <property type="protein sequence ID" value="TFW31349.1"/>
    <property type="molecule type" value="Genomic_DNA"/>
</dbReference>
<dbReference type="OrthoDB" id="9765171at2"/>
<protein>
    <submittedName>
        <fullName evidence="6">C-type cytochrome</fullName>
    </submittedName>
</protein>
<dbReference type="Gene3D" id="1.10.760.10">
    <property type="entry name" value="Cytochrome c-like domain"/>
    <property type="match status" value="1"/>
</dbReference>
<dbReference type="GO" id="GO:0009055">
    <property type="term" value="F:electron transfer activity"/>
    <property type="evidence" value="ECO:0007669"/>
    <property type="project" value="InterPro"/>
</dbReference>
<evidence type="ECO:0000313" key="7">
    <source>
        <dbReference type="Proteomes" id="UP000297258"/>
    </source>
</evidence>
<keyword evidence="1 4" id="KW-0349">Heme</keyword>
<dbReference type="Proteomes" id="UP000297258">
    <property type="component" value="Unassembled WGS sequence"/>
</dbReference>
<feature type="domain" description="Cytochrome c" evidence="5">
    <location>
        <begin position="20"/>
        <end position="141"/>
    </location>
</feature>
<evidence type="ECO:0000256" key="4">
    <source>
        <dbReference type="PROSITE-ProRule" id="PRU00433"/>
    </source>
</evidence>
<keyword evidence="3 4" id="KW-0408">Iron</keyword>
<evidence type="ECO:0000256" key="2">
    <source>
        <dbReference type="ARBA" id="ARBA00022723"/>
    </source>
</evidence>
<evidence type="ECO:0000259" key="5">
    <source>
        <dbReference type="PROSITE" id="PS51007"/>
    </source>
</evidence>
<name>A0A4Y9SY33_9BURK</name>
<gene>
    <name evidence="6" type="ORF">E4O92_14210</name>
</gene>
<keyword evidence="7" id="KW-1185">Reference proteome</keyword>
<accession>A0A4Y9SY33</accession>
<dbReference type="InterPro" id="IPR036909">
    <property type="entry name" value="Cyt_c-like_dom_sf"/>
</dbReference>
<dbReference type="GO" id="GO:0020037">
    <property type="term" value="F:heme binding"/>
    <property type="evidence" value="ECO:0007669"/>
    <property type="project" value="InterPro"/>
</dbReference>
<dbReference type="SUPFAM" id="SSF46626">
    <property type="entry name" value="Cytochrome c"/>
    <property type="match status" value="1"/>
</dbReference>
<dbReference type="InterPro" id="IPR009056">
    <property type="entry name" value="Cyt_c-like_dom"/>
</dbReference>
<proteinExistence type="predicted"/>
<evidence type="ECO:0000313" key="6">
    <source>
        <dbReference type="EMBL" id="TFW31349.1"/>
    </source>
</evidence>
<keyword evidence="2 4" id="KW-0479">Metal-binding</keyword>
<dbReference type="GO" id="GO:0046872">
    <property type="term" value="F:metal ion binding"/>
    <property type="evidence" value="ECO:0007669"/>
    <property type="project" value="UniProtKB-KW"/>
</dbReference>
<evidence type="ECO:0000256" key="3">
    <source>
        <dbReference type="ARBA" id="ARBA00023004"/>
    </source>
</evidence>
<reference evidence="6 7" key="1">
    <citation type="submission" date="2019-03" db="EMBL/GenBank/DDBJ databases">
        <title>Draft genome of Massilia hortus sp. nov., a novel bacterial species of the Oxalobacteraceae family.</title>
        <authorList>
            <person name="Peta V."/>
            <person name="Raths R."/>
            <person name="Bucking H."/>
        </authorList>
    </citation>
    <scope>NUCLEOTIDE SEQUENCE [LARGE SCALE GENOMIC DNA]</scope>
    <source>
        <strain evidence="6 7">ONC3</strain>
    </source>
</reference>